<organism evidence="2 3">
    <name type="scientific">Wolfiporia cocos (strain MD-104)</name>
    <name type="common">Brown rot fungus</name>
    <dbReference type="NCBI Taxonomy" id="742152"/>
    <lineage>
        <taxon>Eukaryota</taxon>
        <taxon>Fungi</taxon>
        <taxon>Dikarya</taxon>
        <taxon>Basidiomycota</taxon>
        <taxon>Agaricomycotina</taxon>
        <taxon>Agaricomycetes</taxon>
        <taxon>Polyporales</taxon>
        <taxon>Phaeolaceae</taxon>
        <taxon>Wolfiporia</taxon>
    </lineage>
</organism>
<dbReference type="EMBL" id="KB468124">
    <property type="protein sequence ID" value="PCH42038.1"/>
    <property type="molecule type" value="Genomic_DNA"/>
</dbReference>
<name>A0A2H3JW24_WOLCO</name>
<dbReference type="AlphaFoldDB" id="A0A2H3JW24"/>
<feature type="region of interest" description="Disordered" evidence="1">
    <location>
        <begin position="44"/>
        <end position="76"/>
    </location>
</feature>
<reference evidence="2 3" key="1">
    <citation type="journal article" date="2012" name="Science">
        <title>The Paleozoic origin of enzymatic lignin decomposition reconstructed from 31 fungal genomes.</title>
        <authorList>
            <person name="Floudas D."/>
            <person name="Binder M."/>
            <person name="Riley R."/>
            <person name="Barry K."/>
            <person name="Blanchette R.A."/>
            <person name="Henrissat B."/>
            <person name="Martinez A.T."/>
            <person name="Otillar R."/>
            <person name="Spatafora J.W."/>
            <person name="Yadav J.S."/>
            <person name="Aerts A."/>
            <person name="Benoit I."/>
            <person name="Boyd A."/>
            <person name="Carlson A."/>
            <person name="Copeland A."/>
            <person name="Coutinho P.M."/>
            <person name="de Vries R.P."/>
            <person name="Ferreira P."/>
            <person name="Findley K."/>
            <person name="Foster B."/>
            <person name="Gaskell J."/>
            <person name="Glotzer D."/>
            <person name="Gorecki P."/>
            <person name="Heitman J."/>
            <person name="Hesse C."/>
            <person name="Hori C."/>
            <person name="Igarashi K."/>
            <person name="Jurgens J.A."/>
            <person name="Kallen N."/>
            <person name="Kersten P."/>
            <person name="Kohler A."/>
            <person name="Kuees U."/>
            <person name="Kumar T.K.A."/>
            <person name="Kuo A."/>
            <person name="LaButti K."/>
            <person name="Larrondo L.F."/>
            <person name="Lindquist E."/>
            <person name="Ling A."/>
            <person name="Lombard V."/>
            <person name="Lucas S."/>
            <person name="Lundell T."/>
            <person name="Martin R."/>
            <person name="McLaughlin D.J."/>
            <person name="Morgenstern I."/>
            <person name="Morin E."/>
            <person name="Murat C."/>
            <person name="Nagy L.G."/>
            <person name="Nolan M."/>
            <person name="Ohm R.A."/>
            <person name="Patyshakuliyeva A."/>
            <person name="Rokas A."/>
            <person name="Ruiz-Duenas F.J."/>
            <person name="Sabat G."/>
            <person name="Salamov A."/>
            <person name="Samejima M."/>
            <person name="Schmutz J."/>
            <person name="Slot J.C."/>
            <person name="St John F."/>
            <person name="Stenlid J."/>
            <person name="Sun H."/>
            <person name="Sun S."/>
            <person name="Syed K."/>
            <person name="Tsang A."/>
            <person name="Wiebenga A."/>
            <person name="Young D."/>
            <person name="Pisabarro A."/>
            <person name="Eastwood D.C."/>
            <person name="Martin F."/>
            <person name="Cullen D."/>
            <person name="Grigoriev I.V."/>
            <person name="Hibbett D.S."/>
        </authorList>
    </citation>
    <scope>NUCLEOTIDE SEQUENCE [LARGE SCALE GENOMIC DNA]</scope>
    <source>
        <strain evidence="2 3">MD-104</strain>
    </source>
</reference>
<accession>A0A2H3JW24</accession>
<proteinExistence type="predicted"/>
<keyword evidence="3" id="KW-1185">Reference proteome</keyword>
<evidence type="ECO:0000313" key="2">
    <source>
        <dbReference type="EMBL" id="PCH42038.1"/>
    </source>
</evidence>
<sequence>MSVKLPTRSIAQLQKDKHANAHRALAALLLEAIGAASIKQCIKPAMQGSSRRSDSRPEDMDSLTGLGTHGRALADI</sequence>
<protein>
    <submittedName>
        <fullName evidence="2">Uncharacterized protein</fullName>
    </submittedName>
</protein>
<dbReference type="Proteomes" id="UP000218811">
    <property type="component" value="Unassembled WGS sequence"/>
</dbReference>
<evidence type="ECO:0000313" key="3">
    <source>
        <dbReference type="Proteomes" id="UP000218811"/>
    </source>
</evidence>
<gene>
    <name evidence="2" type="ORF">WOLCODRAFT_152085</name>
</gene>
<evidence type="ECO:0000256" key="1">
    <source>
        <dbReference type="SAM" id="MobiDB-lite"/>
    </source>
</evidence>